<evidence type="ECO:0000256" key="5">
    <source>
        <dbReference type="ARBA" id="ARBA00038336"/>
    </source>
</evidence>
<sequence length="446" mass="51354">MSGALSSWHCKTSTMSLKERLEKLQCHFTWNLEEQDKFDVGHVKQTLILRLQHTPYNNHSTFYALQAYTHQREGRYQEALDSLKTAEEFLGEGEQANLQGSKLVIYGNYAWIYYHLCNYEMVEQYLNKSDTISEFLSNPSQSTSIIPEISGIIGWSLLAIGFRYGERAASCFQVALSESPKNIEMCAGMAIALYAVATRYGAGEELIEEAISKFKEIIHQEPINYECRAYLAQLLKNSDFGQAQELAEDVVQNSRDPEVLRNVAHVFLPNNLKRFQDILEKAISVGEDYYLLHRDLGTFYQKQLIRNTNKRRLPSESDISAGIQAYKRAIQLAPHCFYAKIGLAEMYGISNQQVYQQEIYANLERELPNASEKCQQAFYVSFGQFLLYKKCLLDDAVNMLVKGFKISSETKSRKQGKYELSKIVRWFERDGRKEEARELSQLLQEI</sequence>
<protein>
    <submittedName>
        <fullName evidence="6">Uncharacterized protein</fullName>
    </submittedName>
</protein>
<dbReference type="GO" id="GO:0051607">
    <property type="term" value="P:defense response to virus"/>
    <property type="evidence" value="ECO:0007669"/>
    <property type="project" value="TreeGrafter"/>
</dbReference>
<name>A0AAV7SRA4_PLEWA</name>
<organism evidence="6 7">
    <name type="scientific">Pleurodeles waltl</name>
    <name type="common">Iberian ribbed newt</name>
    <dbReference type="NCBI Taxonomy" id="8319"/>
    <lineage>
        <taxon>Eukaryota</taxon>
        <taxon>Metazoa</taxon>
        <taxon>Chordata</taxon>
        <taxon>Craniata</taxon>
        <taxon>Vertebrata</taxon>
        <taxon>Euteleostomi</taxon>
        <taxon>Amphibia</taxon>
        <taxon>Batrachia</taxon>
        <taxon>Caudata</taxon>
        <taxon>Salamandroidea</taxon>
        <taxon>Salamandridae</taxon>
        <taxon>Pleurodelinae</taxon>
        <taxon>Pleurodeles</taxon>
    </lineage>
</organism>
<keyword evidence="1" id="KW-0399">Innate immunity</keyword>
<proteinExistence type="inferred from homology"/>
<dbReference type="AlphaFoldDB" id="A0AAV7SRA4"/>
<accession>A0AAV7SRA4</accession>
<keyword evidence="2" id="KW-0677">Repeat</keyword>
<evidence type="ECO:0000256" key="2">
    <source>
        <dbReference type="ARBA" id="ARBA00022737"/>
    </source>
</evidence>
<dbReference type="GO" id="GO:0045087">
    <property type="term" value="P:innate immune response"/>
    <property type="evidence" value="ECO:0007669"/>
    <property type="project" value="UniProtKB-KW"/>
</dbReference>
<dbReference type="FunFam" id="1.25.40.10:FF:000036">
    <property type="entry name" value="interferon-induced protein with tetratricopeptide repeats 5"/>
    <property type="match status" value="1"/>
</dbReference>
<gene>
    <name evidence="6" type="ORF">NDU88_007053</name>
</gene>
<dbReference type="PANTHER" id="PTHR10271">
    <property type="entry name" value="INTERFERON-INDUCED PROTEIN WITH TETRATRICOPEPTIDE REPEATS"/>
    <property type="match status" value="1"/>
</dbReference>
<evidence type="ECO:0000256" key="3">
    <source>
        <dbReference type="ARBA" id="ARBA00022803"/>
    </source>
</evidence>
<dbReference type="SUPFAM" id="SSF48452">
    <property type="entry name" value="TPR-like"/>
    <property type="match status" value="2"/>
</dbReference>
<dbReference type="Proteomes" id="UP001066276">
    <property type="component" value="Chromosome 4_2"/>
</dbReference>
<evidence type="ECO:0000313" key="6">
    <source>
        <dbReference type="EMBL" id="KAJ1166654.1"/>
    </source>
</evidence>
<dbReference type="InterPro" id="IPR011990">
    <property type="entry name" value="TPR-like_helical_dom_sf"/>
</dbReference>
<reference evidence="6" key="1">
    <citation type="journal article" date="2022" name="bioRxiv">
        <title>Sequencing and chromosome-scale assembly of the giantPleurodeles waltlgenome.</title>
        <authorList>
            <person name="Brown T."/>
            <person name="Elewa A."/>
            <person name="Iarovenko S."/>
            <person name="Subramanian E."/>
            <person name="Araus A.J."/>
            <person name="Petzold A."/>
            <person name="Susuki M."/>
            <person name="Suzuki K.-i.T."/>
            <person name="Hayashi T."/>
            <person name="Toyoda A."/>
            <person name="Oliveira C."/>
            <person name="Osipova E."/>
            <person name="Leigh N.D."/>
            <person name="Simon A."/>
            <person name="Yun M.H."/>
        </authorList>
    </citation>
    <scope>NUCLEOTIDE SEQUENCE</scope>
    <source>
        <strain evidence="6">20211129_DDA</strain>
        <tissue evidence="6">Liver</tissue>
    </source>
</reference>
<comment type="similarity">
    <text evidence="5">Belongs to the IFIT family.</text>
</comment>
<evidence type="ECO:0000256" key="4">
    <source>
        <dbReference type="ARBA" id="ARBA00022859"/>
    </source>
</evidence>
<dbReference type="Gene3D" id="1.25.40.10">
    <property type="entry name" value="Tetratricopeptide repeat domain"/>
    <property type="match status" value="3"/>
</dbReference>
<dbReference type="PANTHER" id="PTHR10271:SF0">
    <property type="entry name" value="INTERFERON-INDUCED PROTEIN WITH TETRATRICOPEPTIDE REPEATS 5"/>
    <property type="match status" value="1"/>
</dbReference>
<dbReference type="GO" id="GO:0005829">
    <property type="term" value="C:cytosol"/>
    <property type="evidence" value="ECO:0007669"/>
    <property type="project" value="TreeGrafter"/>
</dbReference>
<comment type="caution">
    <text evidence="6">The sequence shown here is derived from an EMBL/GenBank/DDBJ whole genome shotgun (WGS) entry which is preliminary data.</text>
</comment>
<evidence type="ECO:0000313" key="7">
    <source>
        <dbReference type="Proteomes" id="UP001066276"/>
    </source>
</evidence>
<keyword evidence="7" id="KW-1185">Reference proteome</keyword>
<dbReference type="EMBL" id="JANPWB010000008">
    <property type="protein sequence ID" value="KAJ1166654.1"/>
    <property type="molecule type" value="Genomic_DNA"/>
</dbReference>
<evidence type="ECO:0000256" key="1">
    <source>
        <dbReference type="ARBA" id="ARBA00022588"/>
    </source>
</evidence>
<keyword evidence="4" id="KW-0391">Immunity</keyword>
<keyword evidence="3" id="KW-0802">TPR repeat</keyword>